<accession>A0ABW2ENY5</accession>
<evidence type="ECO:0000256" key="1">
    <source>
        <dbReference type="SAM" id="Phobius"/>
    </source>
</evidence>
<dbReference type="Proteomes" id="UP001596410">
    <property type="component" value="Unassembled WGS sequence"/>
</dbReference>
<organism evidence="2 3">
    <name type="scientific">Halobacillus seohaensis</name>
    <dbReference type="NCBI Taxonomy" id="447421"/>
    <lineage>
        <taxon>Bacteria</taxon>
        <taxon>Bacillati</taxon>
        <taxon>Bacillota</taxon>
        <taxon>Bacilli</taxon>
        <taxon>Bacillales</taxon>
        <taxon>Bacillaceae</taxon>
        <taxon>Halobacillus</taxon>
    </lineage>
</organism>
<keyword evidence="1" id="KW-0812">Transmembrane</keyword>
<proteinExistence type="predicted"/>
<reference evidence="3" key="1">
    <citation type="journal article" date="2019" name="Int. J. Syst. Evol. Microbiol.">
        <title>The Global Catalogue of Microorganisms (GCM) 10K type strain sequencing project: providing services to taxonomists for standard genome sequencing and annotation.</title>
        <authorList>
            <consortium name="The Broad Institute Genomics Platform"/>
            <consortium name="The Broad Institute Genome Sequencing Center for Infectious Disease"/>
            <person name="Wu L."/>
            <person name="Ma J."/>
        </authorList>
    </citation>
    <scope>NUCLEOTIDE SEQUENCE [LARGE SCALE GENOMIC DNA]</scope>
    <source>
        <strain evidence="3">CGMCC 4.1621</strain>
    </source>
</reference>
<dbReference type="EMBL" id="JBHSZV010000062">
    <property type="protein sequence ID" value="MFC7063913.1"/>
    <property type="molecule type" value="Genomic_DNA"/>
</dbReference>
<dbReference type="Pfam" id="PF04134">
    <property type="entry name" value="DCC1-like"/>
    <property type="match status" value="1"/>
</dbReference>
<dbReference type="RefSeq" id="WP_204708462.1">
    <property type="nucleotide sequence ID" value="NZ_JBHSZV010000062.1"/>
</dbReference>
<evidence type="ECO:0000313" key="2">
    <source>
        <dbReference type="EMBL" id="MFC7063913.1"/>
    </source>
</evidence>
<comment type="caution">
    <text evidence="2">The sequence shown here is derived from an EMBL/GenBank/DDBJ whole genome shotgun (WGS) entry which is preliminary data.</text>
</comment>
<sequence length="123" mass="14859">MSKIEVLYDEHCYLCQQSKNIFKFLDWFQMIKWQSLQRFDQEISIDKEELHKEIHVINSKQVVRRGYEAMTYLFLRTPITFFLGLIMSIPGTNKVGDPIYRWIANHRYRLFEKRCRNGSCSIS</sequence>
<dbReference type="InterPro" id="IPR007263">
    <property type="entry name" value="DCC1-like"/>
</dbReference>
<keyword evidence="1" id="KW-1133">Transmembrane helix</keyword>
<evidence type="ECO:0000313" key="3">
    <source>
        <dbReference type="Proteomes" id="UP001596410"/>
    </source>
</evidence>
<name>A0ABW2ENY5_9BACI</name>
<keyword evidence="1" id="KW-0472">Membrane</keyword>
<gene>
    <name evidence="2" type="ORF">ACFQIC_19120</name>
</gene>
<keyword evidence="3" id="KW-1185">Reference proteome</keyword>
<protein>
    <submittedName>
        <fullName evidence="2">Thiol-disulfide oxidoreductase DCC family protein</fullName>
    </submittedName>
</protein>
<feature type="transmembrane region" description="Helical" evidence="1">
    <location>
        <begin position="69"/>
        <end position="89"/>
    </location>
</feature>